<keyword evidence="1" id="KW-0677">Repeat</keyword>
<proteinExistence type="predicted"/>
<dbReference type="PANTHER" id="PTHR24198">
    <property type="entry name" value="ANKYRIN REPEAT AND PROTEIN KINASE DOMAIN-CONTAINING PROTEIN"/>
    <property type="match status" value="1"/>
</dbReference>
<dbReference type="Pfam" id="PF00023">
    <property type="entry name" value="Ank"/>
    <property type="match status" value="1"/>
</dbReference>
<feature type="repeat" description="ANK" evidence="3">
    <location>
        <begin position="484"/>
        <end position="516"/>
    </location>
</feature>
<name>A0A8H6VPN9_9PEZI</name>
<dbReference type="InterPro" id="IPR002110">
    <property type="entry name" value="Ankyrin_rpt"/>
</dbReference>
<keyword evidence="2 3" id="KW-0040">ANK repeat</keyword>
<dbReference type="EMBL" id="JABCIY010000061">
    <property type="protein sequence ID" value="KAF7194375.1"/>
    <property type="molecule type" value="Genomic_DNA"/>
</dbReference>
<comment type="caution">
    <text evidence="5">The sequence shown here is derived from an EMBL/GenBank/DDBJ whole genome shotgun (WGS) entry which is preliminary data.</text>
</comment>
<evidence type="ECO:0000256" key="3">
    <source>
        <dbReference type="PROSITE-ProRule" id="PRU00023"/>
    </source>
</evidence>
<evidence type="ECO:0000259" key="4">
    <source>
        <dbReference type="Pfam" id="PF06985"/>
    </source>
</evidence>
<protein>
    <submittedName>
        <fullName evidence="5">Ankyrin repeat domain-containing protein 17</fullName>
    </submittedName>
</protein>
<evidence type="ECO:0000256" key="1">
    <source>
        <dbReference type="ARBA" id="ARBA00022737"/>
    </source>
</evidence>
<evidence type="ECO:0000313" key="6">
    <source>
        <dbReference type="Proteomes" id="UP000660729"/>
    </source>
</evidence>
<feature type="repeat" description="ANK" evidence="3">
    <location>
        <begin position="622"/>
        <end position="646"/>
    </location>
</feature>
<dbReference type="Pfam" id="PF06985">
    <property type="entry name" value="HET"/>
    <property type="match status" value="1"/>
</dbReference>
<feature type="repeat" description="ANK" evidence="3">
    <location>
        <begin position="413"/>
        <end position="446"/>
    </location>
</feature>
<keyword evidence="6" id="KW-1185">Reference proteome</keyword>
<reference evidence="5" key="1">
    <citation type="submission" date="2020-04" db="EMBL/GenBank/DDBJ databases">
        <title>Draft genome resource of the tomato pathogen Pseudocercospora fuligena.</title>
        <authorList>
            <person name="Zaccaron A."/>
        </authorList>
    </citation>
    <scope>NUCLEOTIDE SEQUENCE</scope>
    <source>
        <strain evidence="5">PF001</strain>
    </source>
</reference>
<dbReference type="SUPFAM" id="SSF48403">
    <property type="entry name" value="Ankyrin repeat"/>
    <property type="match status" value="2"/>
</dbReference>
<sequence length="769" mass="86628">MDNAAGNYDHNPAEIYKRLNRCTDEIRLVRINSVDQAGRVACSIQSYSLLDAPKYTALSYTWGRPDRDCSIDLGMHACPVRKNLLGFLRQAASSPRHSHELFWIDALCIDQDDQAERTHQVGLMSMIYRRADYVLVWLGPAHGNSKEALRGLRRQSASSLAKVWWTTEGAAIRRLCQRAYWSRLWVLQELALAQRIQLACGDQEVSWEHFMTFMENAKRLEPFHRNGMSYEYLPTMESPAALMLNHIRNLDQCPTLSEQMLASRQLCCSDQRDKIFALLGIVRLSNPAIVPDYTIDMSILLNMVLRDENQHRAPRSLKEVRGRCTQLTTCMDIPLDTILAVHNTGEICSLEQITGLEWAHHYRHHDIEDLWYEEAGTIKIQKYFLQAAEDGATRAFSILLHSGRVDLDCCYTDGRTALHLAAASGHHEAVCFLLQHWGVDVNKRDSMDQTPLCCAVIAGHTEIISVLLAVEGIDCKWEEEELWRSPSLLHKAAEAGREDVLRLLLLRLPDIEVNNDLYWLGSPITCAAQSGSLGAVHALLDHPDVDVNGSGDSLFCRSPLTAAAENGHEDIVETLLACEGIDVNKKGNAYMNALGLACEYGYSGIAKMLLGRSQIAVNQRSRGETPLHRAATGGHLECVEWLLQHSDIAVNELDEDSRATALHMAITGGHTSVVQTIIEHRDVDMNIRDKIYGHTPLMHAILGGMRDIMVEILLKRRDIDINVKDKDGDRPLDVAERYSYRRVVQLLVYNGKAKRSWRGRTRSILQSPH</sequence>
<feature type="repeat" description="ANK" evidence="3">
    <location>
        <begin position="657"/>
        <end position="690"/>
    </location>
</feature>
<dbReference type="Proteomes" id="UP000660729">
    <property type="component" value="Unassembled WGS sequence"/>
</dbReference>
<accession>A0A8H6VPN9</accession>
<dbReference type="Gene3D" id="1.25.40.20">
    <property type="entry name" value="Ankyrin repeat-containing domain"/>
    <property type="match status" value="3"/>
</dbReference>
<dbReference type="OrthoDB" id="3640777at2759"/>
<feature type="domain" description="Heterokaryon incompatibility" evidence="4">
    <location>
        <begin position="55"/>
        <end position="189"/>
    </location>
</feature>
<dbReference type="Pfam" id="PF12796">
    <property type="entry name" value="Ank_2"/>
    <property type="match status" value="3"/>
</dbReference>
<evidence type="ECO:0000313" key="5">
    <source>
        <dbReference type="EMBL" id="KAF7194375.1"/>
    </source>
</evidence>
<dbReference type="AlphaFoldDB" id="A0A8H6VPN9"/>
<dbReference type="PROSITE" id="PS50297">
    <property type="entry name" value="ANK_REP_REGION"/>
    <property type="match status" value="2"/>
</dbReference>
<evidence type="ECO:0000256" key="2">
    <source>
        <dbReference type="ARBA" id="ARBA00023043"/>
    </source>
</evidence>
<dbReference type="PROSITE" id="PS50088">
    <property type="entry name" value="ANK_REPEAT"/>
    <property type="match status" value="4"/>
</dbReference>
<organism evidence="5 6">
    <name type="scientific">Pseudocercospora fuligena</name>
    <dbReference type="NCBI Taxonomy" id="685502"/>
    <lineage>
        <taxon>Eukaryota</taxon>
        <taxon>Fungi</taxon>
        <taxon>Dikarya</taxon>
        <taxon>Ascomycota</taxon>
        <taxon>Pezizomycotina</taxon>
        <taxon>Dothideomycetes</taxon>
        <taxon>Dothideomycetidae</taxon>
        <taxon>Mycosphaerellales</taxon>
        <taxon>Mycosphaerellaceae</taxon>
        <taxon>Pseudocercospora</taxon>
    </lineage>
</organism>
<dbReference type="SMART" id="SM00248">
    <property type="entry name" value="ANK"/>
    <property type="match status" value="10"/>
</dbReference>
<dbReference type="PANTHER" id="PTHR24198:SF165">
    <property type="entry name" value="ANKYRIN REPEAT-CONTAINING PROTEIN-RELATED"/>
    <property type="match status" value="1"/>
</dbReference>
<dbReference type="InterPro" id="IPR036770">
    <property type="entry name" value="Ankyrin_rpt-contain_sf"/>
</dbReference>
<dbReference type="InterPro" id="IPR010730">
    <property type="entry name" value="HET"/>
</dbReference>
<gene>
    <name evidence="5" type="ORF">HII31_04180</name>
</gene>